<dbReference type="GO" id="GO:0005759">
    <property type="term" value="C:mitochondrial matrix"/>
    <property type="evidence" value="ECO:0007669"/>
    <property type="project" value="UniProtKB-SubCell"/>
</dbReference>
<comment type="similarity">
    <text evidence="2">Belongs to the class-II aminoacyl-tRNA synthetase family.</text>
</comment>
<dbReference type="Gene3D" id="3.30.930.10">
    <property type="entry name" value="Bira Bifunctional Protein, Domain 2"/>
    <property type="match status" value="1"/>
</dbReference>
<proteinExistence type="inferred from homology"/>
<dbReference type="InterPro" id="IPR002314">
    <property type="entry name" value="aa-tRNA-synt_IIb"/>
</dbReference>
<dbReference type="CDD" id="cd00771">
    <property type="entry name" value="ThrRS_core"/>
    <property type="match status" value="1"/>
</dbReference>
<dbReference type="EC" id="6.1.1.3" evidence="3"/>
<sequence length="399" mass="44956">DHRRQGAQQKLFFVSELSPGSPFFLPHGTRVLERLFNLARREYFDGGYSEVVTPQLFKDTLWKTSGHLENYQDDMYFVGKHEQGSSAATSTDTDGRPGNHANHATTSSSLMGLKPMNCPGHCVLFDSVDVHSFRNLPVRYAELSPLHRAESSGSLSGLFRVRRFHQDDAHVFCRVDQVKSEIASIVDSIRRVNRLFDLTPQFYLSTRPDQYIGSPKIWKAAEAALAEVLDEAGVSWSVREGDGAFYGPKIDVVVRDVLQRPHQTSTVQLDFNLPERFRLAYQSPEQTMERPVLIHRALFGSLERLMGILIEHYAQSGWPFWLSPRQVVVVPLHPPTHSAYAAQVLAQLRAIRGPLGPVHARLDQSDRKLGKVVREAMAQRVNVVAIVGDHEMQNNVVTL</sequence>
<dbReference type="GO" id="GO:0006435">
    <property type="term" value="P:threonyl-tRNA aminoacylation"/>
    <property type="evidence" value="ECO:0007669"/>
    <property type="project" value="InterPro"/>
</dbReference>
<evidence type="ECO:0000256" key="8">
    <source>
        <dbReference type="ARBA" id="ARBA00022946"/>
    </source>
</evidence>
<feature type="non-terminal residue" evidence="15">
    <location>
        <position position="399"/>
    </location>
</feature>
<evidence type="ECO:0000256" key="9">
    <source>
        <dbReference type="ARBA" id="ARBA00023128"/>
    </source>
</evidence>
<dbReference type="OrthoDB" id="5423599at2759"/>
<dbReference type="PROSITE" id="PS50862">
    <property type="entry name" value="AA_TRNA_LIGASE_II"/>
    <property type="match status" value="1"/>
</dbReference>
<evidence type="ECO:0000256" key="6">
    <source>
        <dbReference type="ARBA" id="ARBA00022840"/>
    </source>
</evidence>
<dbReference type="SUPFAM" id="SSF55681">
    <property type="entry name" value="Class II aaRS and biotin synthetases"/>
    <property type="match status" value="1"/>
</dbReference>
<organism evidence="15 16">
    <name type="scientific">Caulochytrium protostelioides</name>
    <dbReference type="NCBI Taxonomy" id="1555241"/>
    <lineage>
        <taxon>Eukaryota</taxon>
        <taxon>Fungi</taxon>
        <taxon>Fungi incertae sedis</taxon>
        <taxon>Chytridiomycota</taxon>
        <taxon>Chytridiomycota incertae sedis</taxon>
        <taxon>Chytridiomycetes</taxon>
        <taxon>Caulochytriales</taxon>
        <taxon>Caulochytriaceae</taxon>
        <taxon>Caulochytrium</taxon>
    </lineage>
</organism>
<evidence type="ECO:0000256" key="7">
    <source>
        <dbReference type="ARBA" id="ARBA00022917"/>
    </source>
</evidence>
<name>A0A4P9X9S6_9FUNG</name>
<accession>A0A4P9X9S6</accession>
<dbReference type="InterPro" id="IPR006195">
    <property type="entry name" value="aa-tRNA-synth_II"/>
</dbReference>
<evidence type="ECO:0000259" key="14">
    <source>
        <dbReference type="PROSITE" id="PS50862"/>
    </source>
</evidence>
<evidence type="ECO:0000313" key="15">
    <source>
        <dbReference type="EMBL" id="RKP02117.1"/>
    </source>
</evidence>
<reference evidence="16" key="1">
    <citation type="journal article" date="2018" name="Nat. Microbiol.">
        <title>Leveraging single-cell genomics to expand the fungal tree of life.</title>
        <authorList>
            <person name="Ahrendt S.R."/>
            <person name="Quandt C.A."/>
            <person name="Ciobanu D."/>
            <person name="Clum A."/>
            <person name="Salamov A."/>
            <person name="Andreopoulos B."/>
            <person name="Cheng J.F."/>
            <person name="Woyke T."/>
            <person name="Pelin A."/>
            <person name="Henrissat B."/>
            <person name="Reynolds N.K."/>
            <person name="Benny G.L."/>
            <person name="Smith M.E."/>
            <person name="James T.Y."/>
            <person name="Grigoriev I.V."/>
        </authorList>
    </citation>
    <scope>NUCLEOTIDE SEQUENCE [LARGE SCALE GENOMIC DNA]</scope>
    <source>
        <strain evidence="16">ATCC 52028</strain>
    </source>
</reference>
<dbReference type="Pfam" id="PF03129">
    <property type="entry name" value="HGTP_anticodon"/>
    <property type="match status" value="1"/>
</dbReference>
<dbReference type="STRING" id="1555241.A0A4P9X9S6"/>
<gene>
    <name evidence="15" type="ORF">CXG81DRAFT_3746</name>
</gene>
<dbReference type="InterPro" id="IPR045864">
    <property type="entry name" value="aa-tRNA-synth_II/BPL/LPL"/>
</dbReference>
<keyword evidence="9" id="KW-0496">Mitochondrion</keyword>
<dbReference type="NCBIfam" id="TIGR00418">
    <property type="entry name" value="thrS"/>
    <property type="match status" value="1"/>
</dbReference>
<evidence type="ECO:0000256" key="4">
    <source>
        <dbReference type="ARBA" id="ARBA00022598"/>
    </source>
</evidence>
<keyword evidence="4" id="KW-0436">Ligase</keyword>
<evidence type="ECO:0000256" key="10">
    <source>
        <dbReference type="ARBA" id="ARBA00023146"/>
    </source>
</evidence>
<dbReference type="PANTHER" id="PTHR11451:SF50">
    <property type="entry name" value="THREONINE--TRNA LIGASE, MITOCHONDRIAL"/>
    <property type="match status" value="1"/>
</dbReference>
<dbReference type="AlphaFoldDB" id="A0A4P9X9S6"/>
<dbReference type="SUPFAM" id="SSF52954">
    <property type="entry name" value="Class II aaRS ABD-related"/>
    <property type="match status" value="1"/>
</dbReference>
<feature type="region of interest" description="Disordered" evidence="13">
    <location>
        <begin position="82"/>
        <end position="109"/>
    </location>
</feature>
<protein>
    <recommendedName>
        <fullName evidence="3">threonine--tRNA ligase</fullName>
        <ecNumber evidence="3">6.1.1.3</ecNumber>
    </recommendedName>
    <alternativeName>
        <fullName evidence="11">Threonyl-tRNA synthetase</fullName>
    </alternativeName>
</protein>
<keyword evidence="10" id="KW-0030">Aminoacyl-tRNA synthetase</keyword>
<dbReference type="InterPro" id="IPR002320">
    <property type="entry name" value="Thr-tRNA-ligase_IIa"/>
</dbReference>
<dbReference type="InterPro" id="IPR033728">
    <property type="entry name" value="ThrRS_core"/>
</dbReference>
<dbReference type="Proteomes" id="UP000274922">
    <property type="component" value="Unassembled WGS sequence"/>
</dbReference>
<evidence type="ECO:0000256" key="3">
    <source>
        <dbReference type="ARBA" id="ARBA00013163"/>
    </source>
</evidence>
<dbReference type="EMBL" id="ML014151">
    <property type="protein sequence ID" value="RKP02117.1"/>
    <property type="molecule type" value="Genomic_DNA"/>
</dbReference>
<evidence type="ECO:0000256" key="2">
    <source>
        <dbReference type="ARBA" id="ARBA00008226"/>
    </source>
</evidence>
<dbReference type="GO" id="GO:0005524">
    <property type="term" value="F:ATP binding"/>
    <property type="evidence" value="ECO:0007669"/>
    <property type="project" value="UniProtKB-KW"/>
</dbReference>
<dbReference type="PANTHER" id="PTHR11451">
    <property type="entry name" value="THREONINE-TRNA LIGASE"/>
    <property type="match status" value="1"/>
</dbReference>
<comment type="subcellular location">
    <subcellularLocation>
        <location evidence="1">Mitochondrion matrix</location>
    </subcellularLocation>
</comment>
<keyword evidence="8" id="KW-0809">Transit peptide</keyword>
<comment type="catalytic activity">
    <reaction evidence="12">
        <text>tRNA(Thr) + L-threonine + ATP = L-threonyl-tRNA(Thr) + AMP + diphosphate + H(+)</text>
        <dbReference type="Rhea" id="RHEA:24624"/>
        <dbReference type="Rhea" id="RHEA-COMP:9670"/>
        <dbReference type="Rhea" id="RHEA-COMP:9704"/>
        <dbReference type="ChEBI" id="CHEBI:15378"/>
        <dbReference type="ChEBI" id="CHEBI:30616"/>
        <dbReference type="ChEBI" id="CHEBI:33019"/>
        <dbReference type="ChEBI" id="CHEBI:57926"/>
        <dbReference type="ChEBI" id="CHEBI:78442"/>
        <dbReference type="ChEBI" id="CHEBI:78534"/>
        <dbReference type="ChEBI" id="CHEBI:456215"/>
        <dbReference type="EC" id="6.1.1.3"/>
    </reaction>
</comment>
<evidence type="ECO:0000256" key="11">
    <source>
        <dbReference type="ARBA" id="ARBA00031900"/>
    </source>
</evidence>
<evidence type="ECO:0000256" key="13">
    <source>
        <dbReference type="SAM" id="MobiDB-lite"/>
    </source>
</evidence>
<keyword evidence="7" id="KW-0648">Protein biosynthesis</keyword>
<keyword evidence="16" id="KW-1185">Reference proteome</keyword>
<evidence type="ECO:0000256" key="1">
    <source>
        <dbReference type="ARBA" id="ARBA00004305"/>
    </source>
</evidence>
<dbReference type="FunFam" id="3.30.930.10:FF:000039">
    <property type="entry name" value="Threonyl-tRNA synthetase, mitochondrial"/>
    <property type="match status" value="1"/>
</dbReference>
<dbReference type="Gene3D" id="3.40.50.800">
    <property type="entry name" value="Anticodon-binding domain"/>
    <property type="match status" value="1"/>
</dbReference>
<evidence type="ECO:0000256" key="5">
    <source>
        <dbReference type="ARBA" id="ARBA00022741"/>
    </source>
</evidence>
<keyword evidence="5" id="KW-0547">Nucleotide-binding</keyword>
<feature type="non-terminal residue" evidence="15">
    <location>
        <position position="1"/>
    </location>
</feature>
<dbReference type="InterPro" id="IPR036621">
    <property type="entry name" value="Anticodon-bd_dom_sf"/>
</dbReference>
<keyword evidence="6" id="KW-0067">ATP-binding</keyword>
<evidence type="ECO:0000256" key="12">
    <source>
        <dbReference type="ARBA" id="ARBA00049515"/>
    </source>
</evidence>
<dbReference type="PRINTS" id="PR01047">
    <property type="entry name" value="TRNASYNTHTHR"/>
</dbReference>
<dbReference type="InterPro" id="IPR004154">
    <property type="entry name" value="Anticodon-bd"/>
</dbReference>
<dbReference type="Pfam" id="PF00587">
    <property type="entry name" value="tRNA-synt_2b"/>
    <property type="match status" value="1"/>
</dbReference>
<dbReference type="GO" id="GO:0004829">
    <property type="term" value="F:threonine-tRNA ligase activity"/>
    <property type="evidence" value="ECO:0007669"/>
    <property type="project" value="UniProtKB-EC"/>
</dbReference>
<evidence type="ECO:0000313" key="16">
    <source>
        <dbReference type="Proteomes" id="UP000274922"/>
    </source>
</evidence>
<feature type="domain" description="Aminoacyl-transfer RNA synthetases class-II family profile" evidence="14">
    <location>
        <begin position="26"/>
        <end position="331"/>
    </location>
</feature>